<dbReference type="Gene3D" id="1.25.40.20">
    <property type="entry name" value="Ankyrin repeat-containing domain"/>
    <property type="match status" value="1"/>
</dbReference>
<feature type="compositionally biased region" description="Low complexity" evidence="3">
    <location>
        <begin position="187"/>
        <end position="208"/>
    </location>
</feature>
<dbReference type="InterPro" id="IPR002110">
    <property type="entry name" value="Ankyrin_rpt"/>
</dbReference>
<evidence type="ECO:0000256" key="2">
    <source>
        <dbReference type="ARBA" id="ARBA00023043"/>
    </source>
</evidence>
<sequence length="208" mass="21205">MVEWRLRRGSFQGSLKSPEQLAAAARAGDAEQLRALLGRGFGAAVSAVCKDGQTALSAACAAGKAECAALLLASRAAVNSSCRAACGDGKTTPLHLAAELGHGKTICMSLLAARADPHCPSSDGRTPAAYASNNEALWPIFDAAGCERIPQVRASESPPEDAECSTRPSSSTSRRGPGSVRPIDILAAESTSSIPSAASSSRLKSLGL</sequence>
<organism evidence="4 5">
    <name type="scientific">Effrenium voratum</name>
    <dbReference type="NCBI Taxonomy" id="2562239"/>
    <lineage>
        <taxon>Eukaryota</taxon>
        <taxon>Sar</taxon>
        <taxon>Alveolata</taxon>
        <taxon>Dinophyceae</taxon>
        <taxon>Suessiales</taxon>
        <taxon>Symbiodiniaceae</taxon>
        <taxon>Effrenium</taxon>
    </lineage>
</organism>
<dbReference type="SMART" id="SM00248">
    <property type="entry name" value="ANK"/>
    <property type="match status" value="3"/>
</dbReference>
<gene>
    <name evidence="4" type="ORF">EVOR1521_LOCUS27003</name>
</gene>
<reference evidence="4" key="1">
    <citation type="submission" date="2023-08" db="EMBL/GenBank/DDBJ databases">
        <authorList>
            <person name="Chen Y."/>
            <person name="Shah S."/>
            <person name="Dougan E. K."/>
            <person name="Thang M."/>
            <person name="Chan C."/>
        </authorList>
    </citation>
    <scope>NUCLEOTIDE SEQUENCE</scope>
</reference>
<dbReference type="GO" id="GO:0085020">
    <property type="term" value="P:protein K6-linked ubiquitination"/>
    <property type="evidence" value="ECO:0007669"/>
    <property type="project" value="TreeGrafter"/>
</dbReference>
<keyword evidence="5" id="KW-1185">Reference proteome</keyword>
<keyword evidence="1" id="KW-0677">Repeat</keyword>
<dbReference type="EMBL" id="CAUJNA010003549">
    <property type="protein sequence ID" value="CAJ1404582.1"/>
    <property type="molecule type" value="Genomic_DNA"/>
</dbReference>
<evidence type="ECO:0000313" key="4">
    <source>
        <dbReference type="EMBL" id="CAJ1404582.1"/>
    </source>
</evidence>
<dbReference type="PANTHER" id="PTHR24171:SF8">
    <property type="entry name" value="BRCA1-ASSOCIATED RING DOMAIN PROTEIN 1"/>
    <property type="match status" value="1"/>
</dbReference>
<dbReference type="Pfam" id="PF12796">
    <property type="entry name" value="Ank_2"/>
    <property type="match status" value="1"/>
</dbReference>
<evidence type="ECO:0000256" key="1">
    <source>
        <dbReference type="ARBA" id="ARBA00022737"/>
    </source>
</evidence>
<protein>
    <submittedName>
        <fullName evidence="4">Uncharacterized protein</fullName>
    </submittedName>
</protein>
<dbReference type="Proteomes" id="UP001178507">
    <property type="component" value="Unassembled WGS sequence"/>
</dbReference>
<evidence type="ECO:0000256" key="3">
    <source>
        <dbReference type="SAM" id="MobiDB-lite"/>
    </source>
</evidence>
<feature type="region of interest" description="Disordered" evidence="3">
    <location>
        <begin position="151"/>
        <end position="208"/>
    </location>
</feature>
<dbReference type="InterPro" id="IPR036770">
    <property type="entry name" value="Ankyrin_rpt-contain_sf"/>
</dbReference>
<dbReference type="SUPFAM" id="SSF48403">
    <property type="entry name" value="Ankyrin repeat"/>
    <property type="match status" value="1"/>
</dbReference>
<name>A0AA36JE68_9DINO</name>
<dbReference type="GO" id="GO:0004842">
    <property type="term" value="F:ubiquitin-protein transferase activity"/>
    <property type="evidence" value="ECO:0007669"/>
    <property type="project" value="TreeGrafter"/>
</dbReference>
<feature type="compositionally biased region" description="Low complexity" evidence="3">
    <location>
        <begin position="165"/>
        <end position="179"/>
    </location>
</feature>
<dbReference type="PANTHER" id="PTHR24171">
    <property type="entry name" value="ANKYRIN REPEAT DOMAIN-CONTAINING PROTEIN 39-RELATED"/>
    <property type="match status" value="1"/>
</dbReference>
<keyword evidence="2" id="KW-0040">ANK repeat</keyword>
<accession>A0AA36JE68</accession>
<comment type="caution">
    <text evidence="4">The sequence shown here is derived from an EMBL/GenBank/DDBJ whole genome shotgun (WGS) entry which is preliminary data.</text>
</comment>
<dbReference type="AlphaFoldDB" id="A0AA36JE68"/>
<evidence type="ECO:0000313" key="5">
    <source>
        <dbReference type="Proteomes" id="UP001178507"/>
    </source>
</evidence>
<proteinExistence type="predicted"/>